<comment type="caution">
    <text evidence="9">The sequence shown here is derived from an EMBL/GenBank/DDBJ whole genome shotgun (WGS) entry which is preliminary data.</text>
</comment>
<dbReference type="EMBL" id="MAXA01000218">
    <property type="protein sequence ID" value="OHV27679.1"/>
    <property type="molecule type" value="Genomic_DNA"/>
</dbReference>
<dbReference type="Gene3D" id="1.10.630.10">
    <property type="entry name" value="Cytochrome P450"/>
    <property type="match status" value="1"/>
</dbReference>
<dbReference type="Pfam" id="PF00067">
    <property type="entry name" value="p450"/>
    <property type="match status" value="1"/>
</dbReference>
<dbReference type="PANTHER" id="PTHR24291:SF50">
    <property type="entry name" value="BIFUNCTIONAL ALBAFLAVENONE MONOOXYGENASE_TERPENE SYNTHASE"/>
    <property type="match status" value="1"/>
</dbReference>
<proteinExistence type="inferred from homology"/>
<dbReference type="InterPro" id="IPR002401">
    <property type="entry name" value="Cyt_P450_E_grp-I"/>
</dbReference>
<dbReference type="PROSITE" id="PS51257">
    <property type="entry name" value="PROKAR_LIPOPROTEIN"/>
    <property type="match status" value="1"/>
</dbReference>
<dbReference type="InterPro" id="IPR050196">
    <property type="entry name" value="Cytochrome_P450_Monoox"/>
</dbReference>
<dbReference type="Proteomes" id="UP000179769">
    <property type="component" value="Unassembled WGS sequence"/>
</dbReference>
<name>A0A1S1Q271_9ACTN</name>
<gene>
    <name evidence="9" type="ORF">BBK14_19500</name>
</gene>
<dbReference type="GO" id="GO:0004497">
    <property type="term" value="F:monooxygenase activity"/>
    <property type="evidence" value="ECO:0007669"/>
    <property type="project" value="UniProtKB-KW"/>
</dbReference>
<dbReference type="PANTHER" id="PTHR24291">
    <property type="entry name" value="CYTOCHROME P450 FAMILY 4"/>
    <property type="match status" value="1"/>
</dbReference>
<feature type="binding site" description="axial binding residue" evidence="7">
    <location>
        <position position="393"/>
    </location>
    <ligand>
        <name>heme</name>
        <dbReference type="ChEBI" id="CHEBI:30413"/>
    </ligand>
    <ligandPart>
        <name>Fe</name>
        <dbReference type="ChEBI" id="CHEBI:18248"/>
    </ligandPart>
</feature>
<evidence type="ECO:0000256" key="7">
    <source>
        <dbReference type="PIRSR" id="PIRSR602401-1"/>
    </source>
</evidence>
<dbReference type="GO" id="GO:0016705">
    <property type="term" value="F:oxidoreductase activity, acting on paired donors, with incorporation or reduction of molecular oxygen"/>
    <property type="evidence" value="ECO:0007669"/>
    <property type="project" value="InterPro"/>
</dbReference>
<dbReference type="PRINTS" id="PR00385">
    <property type="entry name" value="P450"/>
</dbReference>
<reference evidence="10" key="1">
    <citation type="submission" date="2016-07" db="EMBL/GenBank/DDBJ databases">
        <title>Frankia sp. NRRL B-16219 Genome sequencing.</title>
        <authorList>
            <person name="Ghodhbane-Gtari F."/>
            <person name="Swanson E."/>
            <person name="Gueddou A."/>
            <person name="Louati M."/>
            <person name="Nouioui I."/>
            <person name="Hezbri K."/>
            <person name="Abebe-Akele F."/>
            <person name="Simpson S."/>
            <person name="Morris K."/>
            <person name="Thomas K."/>
            <person name="Gtari M."/>
            <person name="Tisa L.S."/>
        </authorList>
    </citation>
    <scope>NUCLEOTIDE SEQUENCE [LARGE SCALE GENOMIC DNA]</scope>
    <source>
        <strain evidence="10">NRRL B-16219</strain>
    </source>
</reference>
<keyword evidence="4 8" id="KW-0560">Oxidoreductase</keyword>
<keyword evidence="2 7" id="KW-0349">Heme</keyword>
<dbReference type="RefSeq" id="WP_071064414.1">
    <property type="nucleotide sequence ID" value="NZ_MAXA01000218.1"/>
</dbReference>
<evidence type="ECO:0000256" key="5">
    <source>
        <dbReference type="ARBA" id="ARBA00023004"/>
    </source>
</evidence>
<sequence length="451" mass="50004">MKDLDSIPLAPGARPVLGHLITVACDPLAFLSSLHEHGDVLRVRLGPVTAAVVCDPELTRTVLIDDRTFDKGGPLFDRAREVAGNGLVTCLHHEHRRQRRLAQPAFHRSRLPGYADVMTAQIIEATDRWRDGQIVDVPAAMMDITATVTMSTLFSSTLSAQVHGEMLDDIRTIIDKILWRMIMPPPLDRLPTSGNISFWRARTRLRRTIDTLIAERRADGTDHGDLLSALLAARDLEDGSRGLTDAEVTNMLVTISIGGIETTATTLSWALHLVAQHPQTEERLHDEVDTILSGRPACYPDVPKLEYTQQIITETLRLFSPIQMITRRVTTDTRLGGHVLPAGTPVVYSPHVIHHRADLYPDPETFDPDRWSPLAPTPPPHSYLPFGGGARKCIGDTFGITEATLALATIATRWRLRSEPGRAVRPARAVAPRPHRLRMRVTSRVPGRTEE</sequence>
<dbReference type="OrthoDB" id="4746309at2"/>
<evidence type="ECO:0000313" key="10">
    <source>
        <dbReference type="Proteomes" id="UP000179769"/>
    </source>
</evidence>
<dbReference type="PROSITE" id="PS00086">
    <property type="entry name" value="CYTOCHROME_P450"/>
    <property type="match status" value="1"/>
</dbReference>
<dbReference type="CDD" id="cd11049">
    <property type="entry name" value="CYP170A1-like"/>
    <property type="match status" value="1"/>
</dbReference>
<evidence type="ECO:0000256" key="8">
    <source>
        <dbReference type="RuleBase" id="RU000461"/>
    </source>
</evidence>
<accession>A0A1S1Q271</accession>
<comment type="cofactor">
    <cofactor evidence="7">
        <name>heme</name>
        <dbReference type="ChEBI" id="CHEBI:30413"/>
    </cofactor>
</comment>
<evidence type="ECO:0000256" key="6">
    <source>
        <dbReference type="ARBA" id="ARBA00023033"/>
    </source>
</evidence>
<evidence type="ECO:0000256" key="3">
    <source>
        <dbReference type="ARBA" id="ARBA00022723"/>
    </source>
</evidence>
<dbReference type="InterPro" id="IPR036396">
    <property type="entry name" value="Cyt_P450_sf"/>
</dbReference>
<dbReference type="SUPFAM" id="SSF48264">
    <property type="entry name" value="Cytochrome P450"/>
    <property type="match status" value="1"/>
</dbReference>
<dbReference type="GO" id="GO:0020037">
    <property type="term" value="F:heme binding"/>
    <property type="evidence" value="ECO:0007669"/>
    <property type="project" value="InterPro"/>
</dbReference>
<organism evidence="9 10">
    <name type="scientific">Parafrankia soli</name>
    <dbReference type="NCBI Taxonomy" id="2599596"/>
    <lineage>
        <taxon>Bacteria</taxon>
        <taxon>Bacillati</taxon>
        <taxon>Actinomycetota</taxon>
        <taxon>Actinomycetes</taxon>
        <taxon>Frankiales</taxon>
        <taxon>Frankiaceae</taxon>
        <taxon>Parafrankia</taxon>
    </lineage>
</organism>
<keyword evidence="5 7" id="KW-0408">Iron</keyword>
<dbReference type="PRINTS" id="PR00463">
    <property type="entry name" value="EP450I"/>
</dbReference>
<dbReference type="InterPro" id="IPR017972">
    <property type="entry name" value="Cyt_P450_CS"/>
</dbReference>
<evidence type="ECO:0000256" key="2">
    <source>
        <dbReference type="ARBA" id="ARBA00022617"/>
    </source>
</evidence>
<keyword evidence="6 8" id="KW-0503">Monooxygenase</keyword>
<keyword evidence="3 7" id="KW-0479">Metal-binding</keyword>
<evidence type="ECO:0000256" key="1">
    <source>
        <dbReference type="ARBA" id="ARBA00010617"/>
    </source>
</evidence>
<dbReference type="AlphaFoldDB" id="A0A1S1Q271"/>
<evidence type="ECO:0000313" key="9">
    <source>
        <dbReference type="EMBL" id="OHV27679.1"/>
    </source>
</evidence>
<keyword evidence="10" id="KW-1185">Reference proteome</keyword>
<dbReference type="InterPro" id="IPR001128">
    <property type="entry name" value="Cyt_P450"/>
</dbReference>
<dbReference type="GO" id="GO:0005506">
    <property type="term" value="F:iron ion binding"/>
    <property type="evidence" value="ECO:0007669"/>
    <property type="project" value="InterPro"/>
</dbReference>
<comment type="similarity">
    <text evidence="1 8">Belongs to the cytochrome P450 family.</text>
</comment>
<protein>
    <submittedName>
        <fullName evidence="9">Cytochrome P450</fullName>
    </submittedName>
</protein>
<evidence type="ECO:0000256" key="4">
    <source>
        <dbReference type="ARBA" id="ARBA00023002"/>
    </source>
</evidence>